<dbReference type="SUPFAM" id="SSF48452">
    <property type="entry name" value="TPR-like"/>
    <property type="match status" value="1"/>
</dbReference>
<gene>
    <name evidence="2" type="primary">jg23090</name>
    <name evidence="2" type="ORF">PAEG_LOCUS20788</name>
</gene>
<evidence type="ECO:0000256" key="1">
    <source>
        <dbReference type="PROSITE-ProRule" id="PRU00339"/>
    </source>
</evidence>
<name>A0A8S4S680_9NEOP</name>
<dbReference type="EMBL" id="CAKXAJ010025865">
    <property type="protein sequence ID" value="CAH2244881.1"/>
    <property type="molecule type" value="Genomic_DNA"/>
</dbReference>
<dbReference type="PROSITE" id="PS50005">
    <property type="entry name" value="TPR"/>
    <property type="match status" value="2"/>
</dbReference>
<keyword evidence="3" id="KW-1185">Reference proteome</keyword>
<dbReference type="InterPro" id="IPR019734">
    <property type="entry name" value="TPR_rpt"/>
</dbReference>
<proteinExistence type="predicted"/>
<accession>A0A8S4S680</accession>
<organism evidence="2 3">
    <name type="scientific">Pararge aegeria aegeria</name>
    <dbReference type="NCBI Taxonomy" id="348720"/>
    <lineage>
        <taxon>Eukaryota</taxon>
        <taxon>Metazoa</taxon>
        <taxon>Ecdysozoa</taxon>
        <taxon>Arthropoda</taxon>
        <taxon>Hexapoda</taxon>
        <taxon>Insecta</taxon>
        <taxon>Pterygota</taxon>
        <taxon>Neoptera</taxon>
        <taxon>Endopterygota</taxon>
        <taxon>Lepidoptera</taxon>
        <taxon>Glossata</taxon>
        <taxon>Ditrysia</taxon>
        <taxon>Papilionoidea</taxon>
        <taxon>Nymphalidae</taxon>
        <taxon>Satyrinae</taxon>
        <taxon>Satyrini</taxon>
        <taxon>Parargina</taxon>
        <taxon>Pararge</taxon>
    </lineage>
</organism>
<keyword evidence="1" id="KW-0802">TPR repeat</keyword>
<feature type="repeat" description="TPR" evidence="1">
    <location>
        <begin position="226"/>
        <end position="259"/>
    </location>
</feature>
<comment type="caution">
    <text evidence="2">The sequence shown here is derived from an EMBL/GenBank/DDBJ whole genome shotgun (WGS) entry which is preliminary data.</text>
</comment>
<dbReference type="PANTHER" id="PTHR46512:SF10">
    <property type="entry name" value="FK506-BINDING PROTEIN-LIKE"/>
    <property type="match status" value="1"/>
</dbReference>
<sequence length="289" mass="33761">MNKETIVSHRLDRDVWKTVVKPGDYTMVPYEDSRCKIRIWHVKCENKDGPCEVEPECRIFNSPFDGNVIIGDMDSFVDRDVELVLQQMCLGEICDARFVYKNVFGDLMLQINCRIELVDLTEEQLISDWSWARLFESAVHHKERGVKLVKEKRIVDGFRRFSKALKMLVAIEPVDRLTADPERTKELLNMRIKLYNNMAHCQLQFEEYGATLDLCSRTLKLDPENIKSLYRRSLAYSGLCMYEEAWGDIQRALEVDPNDKASIAKAKELRPHIERINKDYSDVIKKMFG</sequence>
<dbReference type="OrthoDB" id="433738at2759"/>
<protein>
    <submittedName>
        <fullName evidence="2">Jg23090 protein</fullName>
    </submittedName>
</protein>
<evidence type="ECO:0000313" key="2">
    <source>
        <dbReference type="EMBL" id="CAH2244881.1"/>
    </source>
</evidence>
<dbReference type="InterPro" id="IPR050754">
    <property type="entry name" value="FKBP4/5/8-like"/>
</dbReference>
<feature type="repeat" description="TPR" evidence="1">
    <location>
        <begin position="192"/>
        <end position="225"/>
    </location>
</feature>
<dbReference type="PANTHER" id="PTHR46512">
    <property type="entry name" value="PEPTIDYLPROLYL ISOMERASE"/>
    <property type="match status" value="1"/>
</dbReference>
<dbReference type="AlphaFoldDB" id="A0A8S4S680"/>
<evidence type="ECO:0000313" key="3">
    <source>
        <dbReference type="Proteomes" id="UP000838756"/>
    </source>
</evidence>
<dbReference type="SMART" id="SM00028">
    <property type="entry name" value="TPR"/>
    <property type="match status" value="2"/>
</dbReference>
<dbReference type="Proteomes" id="UP000838756">
    <property type="component" value="Unassembled WGS sequence"/>
</dbReference>
<dbReference type="InterPro" id="IPR011990">
    <property type="entry name" value="TPR-like_helical_dom_sf"/>
</dbReference>
<dbReference type="Gene3D" id="1.25.40.10">
    <property type="entry name" value="Tetratricopeptide repeat domain"/>
    <property type="match status" value="1"/>
</dbReference>
<reference evidence="2" key="1">
    <citation type="submission" date="2022-03" db="EMBL/GenBank/DDBJ databases">
        <authorList>
            <person name="Lindestad O."/>
        </authorList>
    </citation>
    <scope>NUCLEOTIDE SEQUENCE</scope>
</reference>